<evidence type="ECO:0000313" key="1">
    <source>
        <dbReference type="EMBL" id="AMK75382.1"/>
    </source>
</evidence>
<evidence type="ECO:0000313" key="2">
    <source>
        <dbReference type="Proteomes" id="UP000030512"/>
    </source>
</evidence>
<dbReference type="Proteomes" id="UP000030512">
    <property type="component" value="Chromosome"/>
</dbReference>
<dbReference type="OrthoDB" id="9931043at2"/>
<gene>
    <name evidence="1" type="ORF">JT25_002575</name>
</gene>
<protein>
    <submittedName>
        <fullName evidence="1">Uncharacterized protein</fullName>
    </submittedName>
</protein>
<keyword evidence="2" id="KW-1185">Reference proteome</keyword>
<dbReference type="RefSeq" id="WP_036279828.1">
    <property type="nucleotide sequence ID" value="NZ_CP014476.1"/>
</dbReference>
<proteinExistence type="predicted"/>
<dbReference type="STRING" id="1538553.JT25_002575"/>
<accession>A0A140E4Q8</accession>
<dbReference type="AlphaFoldDB" id="A0A140E4Q8"/>
<sequence>MQANMFLPKLQQLAAHQSPTLLELIQRKIDGGNEEDATDPRYLRGAFAVIAEHYISAIDQGDIKFSTDSEGSQFLWLLQLLIDYATDGKMQELLPSTPKSNKPTKLKIVRNSHMESRVNRGEKVQ</sequence>
<dbReference type="EMBL" id="CP014476">
    <property type="protein sequence ID" value="AMK75382.1"/>
    <property type="molecule type" value="Genomic_DNA"/>
</dbReference>
<name>A0A140E4Q8_9GAMM</name>
<reference evidence="1 2" key="1">
    <citation type="journal article" date="2015" name="Environ. Microbiol.">
        <title>Methane oxidation coupled to nitrate reduction under hypoxia by the Gammaproteobacterium Methylomonas denitrificans, sp. nov. type strain FJG1.</title>
        <authorList>
            <person name="Kits K.D."/>
            <person name="Klotz M.G."/>
            <person name="Stein L.Y."/>
        </authorList>
    </citation>
    <scope>NUCLEOTIDE SEQUENCE [LARGE SCALE GENOMIC DNA]</scope>
    <source>
        <strain evidence="1 2">FJG1</strain>
    </source>
</reference>
<organism evidence="1 2">
    <name type="scientific">Methylomonas denitrificans</name>
    <dbReference type="NCBI Taxonomy" id="1538553"/>
    <lineage>
        <taxon>Bacteria</taxon>
        <taxon>Pseudomonadati</taxon>
        <taxon>Pseudomonadota</taxon>
        <taxon>Gammaproteobacteria</taxon>
        <taxon>Methylococcales</taxon>
        <taxon>Methylococcaceae</taxon>
        <taxon>Methylomonas</taxon>
    </lineage>
</organism>
<dbReference type="KEGG" id="mdn:JT25_002575"/>